<protein>
    <submittedName>
        <fullName evidence="4">Sortase A</fullName>
    </submittedName>
</protein>
<keyword evidence="3" id="KW-0812">Transmembrane</keyword>
<dbReference type="InterPro" id="IPR023365">
    <property type="entry name" value="Sortase_dom-sf"/>
</dbReference>
<gene>
    <name evidence="4" type="ORF">SAMN02746091_01287</name>
</gene>
<dbReference type="InterPro" id="IPR005754">
    <property type="entry name" value="Sortase"/>
</dbReference>
<keyword evidence="3" id="KW-1133">Transmembrane helix</keyword>
<evidence type="ECO:0000313" key="4">
    <source>
        <dbReference type="EMBL" id="SHE87438.1"/>
    </source>
</evidence>
<dbReference type="AlphaFoldDB" id="A0A1M4X1R3"/>
<name>A0A1M4X1R3_9CLOT</name>
<feature type="active site" description="Proton donor/acceptor" evidence="2">
    <location>
        <position position="114"/>
    </location>
</feature>
<keyword evidence="5" id="KW-1185">Reference proteome</keyword>
<feature type="active site" description="Acyl-thioester intermediate" evidence="2">
    <location>
        <position position="176"/>
    </location>
</feature>
<organism evidence="4 5">
    <name type="scientific">Caloramator proteoclasticus DSM 10124</name>
    <dbReference type="NCBI Taxonomy" id="1121262"/>
    <lineage>
        <taxon>Bacteria</taxon>
        <taxon>Bacillati</taxon>
        <taxon>Bacillota</taxon>
        <taxon>Clostridia</taxon>
        <taxon>Eubacteriales</taxon>
        <taxon>Clostridiaceae</taxon>
        <taxon>Caloramator</taxon>
    </lineage>
</organism>
<dbReference type="NCBIfam" id="TIGR01076">
    <property type="entry name" value="sortase_fam"/>
    <property type="match status" value="1"/>
</dbReference>
<dbReference type="InterPro" id="IPR042000">
    <property type="entry name" value="Sortase_D_2"/>
</dbReference>
<reference evidence="5" key="1">
    <citation type="submission" date="2016-11" db="EMBL/GenBank/DDBJ databases">
        <authorList>
            <person name="Varghese N."/>
            <person name="Submissions S."/>
        </authorList>
    </citation>
    <scope>NUCLEOTIDE SEQUENCE [LARGE SCALE GENOMIC DNA]</scope>
    <source>
        <strain evidence="5">DSM 10124</strain>
    </source>
</reference>
<sequence>MKKFGIFLITLGISILIFTGVVNYIAYKERQALIETALGVKSSIAANDLEKNNVKKDNRYNAKNPIGVLEIPKIDLIIPIVEGATEESLRNAAGHIEGTGPLGVDSSNYCIAGHRAHYTGGFFHRLDELEVGDEIKIKTKDGEFYFNVIEKKIVTPDKVEVLNPTKGKSLVTLITCHPLYSNKQRLIVVAELKK</sequence>
<evidence type="ECO:0000256" key="3">
    <source>
        <dbReference type="SAM" id="Phobius"/>
    </source>
</evidence>
<dbReference type="GO" id="GO:0016787">
    <property type="term" value="F:hydrolase activity"/>
    <property type="evidence" value="ECO:0007669"/>
    <property type="project" value="UniProtKB-KW"/>
</dbReference>
<dbReference type="SUPFAM" id="SSF63817">
    <property type="entry name" value="Sortase"/>
    <property type="match status" value="1"/>
</dbReference>
<evidence type="ECO:0000256" key="2">
    <source>
        <dbReference type="PIRSR" id="PIRSR605754-1"/>
    </source>
</evidence>
<keyword evidence="3" id="KW-0472">Membrane</keyword>
<dbReference type="CDD" id="cd06166">
    <property type="entry name" value="Sortase_D_2"/>
    <property type="match status" value="1"/>
</dbReference>
<dbReference type="EMBL" id="FQVG01000021">
    <property type="protein sequence ID" value="SHE87438.1"/>
    <property type="molecule type" value="Genomic_DNA"/>
</dbReference>
<dbReference type="RefSeq" id="WP_073248506.1">
    <property type="nucleotide sequence ID" value="NZ_FQVG01000021.1"/>
</dbReference>
<keyword evidence="1" id="KW-0378">Hydrolase</keyword>
<dbReference type="Gene3D" id="2.40.260.10">
    <property type="entry name" value="Sortase"/>
    <property type="match status" value="1"/>
</dbReference>
<evidence type="ECO:0000256" key="1">
    <source>
        <dbReference type="ARBA" id="ARBA00022801"/>
    </source>
</evidence>
<dbReference type="Proteomes" id="UP000184423">
    <property type="component" value="Unassembled WGS sequence"/>
</dbReference>
<proteinExistence type="predicted"/>
<accession>A0A1M4X1R3</accession>
<dbReference type="Pfam" id="PF04203">
    <property type="entry name" value="Sortase"/>
    <property type="match status" value="1"/>
</dbReference>
<evidence type="ECO:0000313" key="5">
    <source>
        <dbReference type="Proteomes" id="UP000184423"/>
    </source>
</evidence>
<feature type="transmembrane region" description="Helical" evidence="3">
    <location>
        <begin position="6"/>
        <end position="26"/>
    </location>
</feature>